<dbReference type="AlphaFoldDB" id="A0AAV3S2H6"/>
<proteinExistence type="predicted"/>
<name>A0AAV3S2H6_LITER</name>
<evidence type="ECO:0000313" key="1">
    <source>
        <dbReference type="EMBL" id="GAA0186161.1"/>
    </source>
</evidence>
<protein>
    <recommendedName>
        <fullName evidence="3">DUF4283 domain-containing protein</fullName>
    </recommendedName>
</protein>
<dbReference type="PANTHER" id="PTHR31286">
    <property type="entry name" value="GLYCINE-RICH CELL WALL STRUCTURAL PROTEIN 1.8-LIKE"/>
    <property type="match status" value="1"/>
</dbReference>
<accession>A0AAV3S2H6</accession>
<sequence>MEADLARVLGALDIEGEKLGKVLQGEPWLFEGHWILIQQWEAEMKVGDLFWRHIPCWVQIWNLPLGYVDVDFGRAIGAYIGEVIEVDHRSIEQE</sequence>
<dbReference type="EMBL" id="BAABME010013429">
    <property type="protein sequence ID" value="GAA0186161.1"/>
    <property type="molecule type" value="Genomic_DNA"/>
</dbReference>
<keyword evidence="2" id="KW-1185">Reference proteome</keyword>
<dbReference type="Proteomes" id="UP001454036">
    <property type="component" value="Unassembled WGS sequence"/>
</dbReference>
<reference evidence="1 2" key="1">
    <citation type="submission" date="2024-01" db="EMBL/GenBank/DDBJ databases">
        <title>The complete chloroplast genome sequence of Lithospermum erythrorhizon: insights into the phylogenetic relationship among Boraginaceae species and the maternal lineages of purple gromwells.</title>
        <authorList>
            <person name="Okada T."/>
            <person name="Watanabe K."/>
        </authorList>
    </citation>
    <scope>NUCLEOTIDE SEQUENCE [LARGE SCALE GENOMIC DNA]</scope>
</reference>
<dbReference type="InterPro" id="IPR040256">
    <property type="entry name" value="At4g02000-like"/>
</dbReference>
<comment type="caution">
    <text evidence="1">The sequence shown here is derived from an EMBL/GenBank/DDBJ whole genome shotgun (WGS) entry which is preliminary data.</text>
</comment>
<organism evidence="1 2">
    <name type="scientific">Lithospermum erythrorhizon</name>
    <name type="common">Purple gromwell</name>
    <name type="synonym">Lithospermum officinale var. erythrorhizon</name>
    <dbReference type="NCBI Taxonomy" id="34254"/>
    <lineage>
        <taxon>Eukaryota</taxon>
        <taxon>Viridiplantae</taxon>
        <taxon>Streptophyta</taxon>
        <taxon>Embryophyta</taxon>
        <taxon>Tracheophyta</taxon>
        <taxon>Spermatophyta</taxon>
        <taxon>Magnoliopsida</taxon>
        <taxon>eudicotyledons</taxon>
        <taxon>Gunneridae</taxon>
        <taxon>Pentapetalae</taxon>
        <taxon>asterids</taxon>
        <taxon>lamiids</taxon>
        <taxon>Boraginales</taxon>
        <taxon>Boraginaceae</taxon>
        <taxon>Boraginoideae</taxon>
        <taxon>Lithospermeae</taxon>
        <taxon>Lithospermum</taxon>
    </lineage>
</organism>
<evidence type="ECO:0008006" key="3">
    <source>
        <dbReference type="Google" id="ProtNLM"/>
    </source>
</evidence>
<evidence type="ECO:0000313" key="2">
    <source>
        <dbReference type="Proteomes" id="UP001454036"/>
    </source>
</evidence>
<dbReference type="PANTHER" id="PTHR31286:SF167">
    <property type="entry name" value="OS09G0268800 PROTEIN"/>
    <property type="match status" value="1"/>
</dbReference>
<gene>
    <name evidence="1" type="ORF">LIER_33449</name>
</gene>